<dbReference type="KEGG" id="stac:ABII15_02180"/>
<dbReference type="AlphaFoldDB" id="A0AAU8IL64"/>
<sequence length="166" mass="17676">MTPLAKHANPRAEQTPGAAPGPADEPSKDALVRYLEDRFACTQSCTECARACAMRVSSADRAGVAAGARGPARPPAAGADPDAGGRTPQEPRRTLLLCVEICDATCRLLSEEALRDEYALRLQVEWCRAVALECAHACDRMPDGEDCARRCRACARACSDFLATLG</sequence>
<dbReference type="Gene3D" id="1.20.1270.360">
    <property type="match status" value="1"/>
</dbReference>
<dbReference type="Pfam" id="PF03860">
    <property type="entry name" value="Csp"/>
    <property type="match status" value="1"/>
</dbReference>
<feature type="compositionally biased region" description="Low complexity" evidence="1">
    <location>
        <begin position="63"/>
        <end position="86"/>
    </location>
</feature>
<name>A0AAU8IL64_9ACTN</name>
<protein>
    <submittedName>
        <fullName evidence="2">Ferredoxin</fullName>
    </submittedName>
</protein>
<evidence type="ECO:0000256" key="1">
    <source>
        <dbReference type="SAM" id="MobiDB-lite"/>
    </source>
</evidence>
<dbReference type="PANTHER" id="PTHR37310">
    <property type="entry name" value="CYTOPLASMIC PROTEIN-RELATED"/>
    <property type="match status" value="1"/>
</dbReference>
<evidence type="ECO:0000313" key="2">
    <source>
        <dbReference type="EMBL" id="XCJ68840.1"/>
    </source>
</evidence>
<dbReference type="EMBL" id="CP159534">
    <property type="protein sequence ID" value="XCJ68840.1"/>
    <property type="molecule type" value="Genomic_DNA"/>
</dbReference>
<dbReference type="RefSeq" id="WP_353940523.1">
    <property type="nucleotide sequence ID" value="NZ_CP159534.1"/>
</dbReference>
<feature type="region of interest" description="Disordered" evidence="1">
    <location>
        <begin position="1"/>
        <end position="29"/>
    </location>
</feature>
<dbReference type="InterPro" id="IPR005560">
    <property type="entry name" value="Csp_YhjQ"/>
</dbReference>
<reference evidence="2" key="1">
    <citation type="submission" date="2024-06" db="EMBL/GenBank/DDBJ databases">
        <title>Streptomyces sp. strain HUAS MG91 genome sequences.</title>
        <authorList>
            <person name="Mo P."/>
        </authorList>
    </citation>
    <scope>NUCLEOTIDE SEQUENCE</scope>
    <source>
        <strain evidence="2">HUAS MG91</strain>
    </source>
</reference>
<accession>A0AAU8IL64</accession>
<gene>
    <name evidence="2" type="ORF">ABII15_02180</name>
</gene>
<proteinExistence type="predicted"/>
<feature type="region of interest" description="Disordered" evidence="1">
    <location>
        <begin position="63"/>
        <end position="89"/>
    </location>
</feature>
<dbReference type="PANTHER" id="PTHR37310:SF1">
    <property type="entry name" value="CYTOPLASMIC PROTEIN"/>
    <property type="match status" value="1"/>
</dbReference>
<organism evidence="2">
    <name type="scientific">Streptomyces tabacisoli</name>
    <dbReference type="NCBI Taxonomy" id="3156398"/>
    <lineage>
        <taxon>Bacteria</taxon>
        <taxon>Bacillati</taxon>
        <taxon>Actinomycetota</taxon>
        <taxon>Actinomycetes</taxon>
        <taxon>Kitasatosporales</taxon>
        <taxon>Streptomycetaceae</taxon>
        <taxon>Streptomyces</taxon>
    </lineage>
</organism>